<dbReference type="RefSeq" id="WP_194539129.1">
    <property type="nucleotide sequence ID" value="NZ_JACEFB010000012.1"/>
</dbReference>
<dbReference type="SUPFAM" id="SSF48452">
    <property type="entry name" value="TPR-like"/>
    <property type="match status" value="1"/>
</dbReference>
<evidence type="ECO:0000313" key="1">
    <source>
        <dbReference type="EMBL" id="MBA2227265.1"/>
    </source>
</evidence>
<reference evidence="1 2" key="1">
    <citation type="submission" date="2020-07" db="EMBL/GenBank/DDBJ databases">
        <title>Thermogemmata thermophila gen. nov., sp. nov., a novel moderate thermophilic planctomycete from a Kamchatka hot spring.</title>
        <authorList>
            <person name="Elcheninov A.G."/>
            <person name="Podosokorskaya O.A."/>
            <person name="Kovaleva O.L."/>
            <person name="Novikov A."/>
            <person name="Bonch-Osmolovskaya E.A."/>
            <person name="Toshchakov S.V."/>
            <person name="Kublanov I.V."/>
        </authorList>
    </citation>
    <scope>NUCLEOTIDE SEQUENCE [LARGE SCALE GENOMIC DNA]</scope>
    <source>
        <strain evidence="1 2">2918</strain>
    </source>
</reference>
<proteinExistence type="predicted"/>
<dbReference type="Gene3D" id="1.25.40.10">
    <property type="entry name" value="Tetratricopeptide repeat domain"/>
    <property type="match status" value="1"/>
</dbReference>
<dbReference type="EMBL" id="JACEFB010000012">
    <property type="protein sequence ID" value="MBA2227265.1"/>
    <property type="molecule type" value="Genomic_DNA"/>
</dbReference>
<gene>
    <name evidence="1" type="ORF">H0921_13970</name>
</gene>
<comment type="caution">
    <text evidence="1">The sequence shown here is derived from an EMBL/GenBank/DDBJ whole genome shotgun (WGS) entry which is preliminary data.</text>
</comment>
<organism evidence="1 2">
    <name type="scientific">Thermogemmata fonticola</name>
    <dbReference type="NCBI Taxonomy" id="2755323"/>
    <lineage>
        <taxon>Bacteria</taxon>
        <taxon>Pseudomonadati</taxon>
        <taxon>Planctomycetota</taxon>
        <taxon>Planctomycetia</taxon>
        <taxon>Gemmatales</taxon>
        <taxon>Gemmataceae</taxon>
        <taxon>Thermogemmata</taxon>
    </lineage>
</organism>
<dbReference type="Proteomes" id="UP000542342">
    <property type="component" value="Unassembled WGS sequence"/>
</dbReference>
<name>A0A7V8VFU5_9BACT</name>
<dbReference type="AlphaFoldDB" id="A0A7V8VFU5"/>
<keyword evidence="2" id="KW-1185">Reference proteome</keyword>
<protein>
    <recommendedName>
        <fullName evidence="3">Tetratricopeptide repeat protein</fullName>
    </recommendedName>
</protein>
<sequence length="468" mass="50691">MGRGVASLAVVVVLMLADGSAAWGQFRAGFLPPSGRGVVRGGGVGVIIPGRRVIISGFVGGFGYRYWDWGGWGPAGWYGRGPCGGILGWGSTPWFGPSRWWIGGWWYPPVTTWTPAGWVPGFLPPGWGVGPGWNVGPWGVWPVMWDDPWLGPLGWPLVQAPPDPDLPGAFRAADQMAMRPANPLREGRINPPPVQARDAEVWDGHRLTPPPPEAPREFLVISPQQPGAIAASSVPRRVAQAEPIPPATSQKGGAQPFGDYLVISPQRSGVPRIQEPKVTPSVHRGAEPVSTVPEAAVGAMPFRVDPFAVPLALKVEQPDPDPRKEAQRLVQQGRAAFAAGEYGRAARLFAGAAEKDPDLPFPRYWQAQAEIAAGRYADAFAALRLGLQRHPQAGPHFDPKEPYGSQPRKYADHLAALRRAVADQPQEPALAYLLAWQLWLAGEKAEARRWWERSQTLGGPTDWPALFP</sequence>
<dbReference type="InterPro" id="IPR011990">
    <property type="entry name" value="TPR-like_helical_dom_sf"/>
</dbReference>
<evidence type="ECO:0008006" key="3">
    <source>
        <dbReference type="Google" id="ProtNLM"/>
    </source>
</evidence>
<accession>A0A7V8VFU5</accession>
<evidence type="ECO:0000313" key="2">
    <source>
        <dbReference type="Proteomes" id="UP000542342"/>
    </source>
</evidence>